<evidence type="ECO:0000256" key="1">
    <source>
        <dbReference type="ARBA" id="ARBA00010062"/>
    </source>
</evidence>
<dbReference type="AlphaFoldDB" id="A0A317CPW9"/>
<keyword evidence="2 3" id="KW-0732">Signal</keyword>
<dbReference type="PANTHER" id="PTHR30483:SF6">
    <property type="entry name" value="PERIPLASMIC BINDING PROTEIN OF ABC TRANSPORTER FOR NATURAL AMINO ACIDS"/>
    <property type="match status" value="1"/>
</dbReference>
<sequence length="399" mass="40525">MRKTLLATATALALSASMTAMAASHSEAIKVGVILGFTGPIESLTPTMADSAELAFKEASESGALLDGKKIEAVRADTTCVDAAVASSAAERLVTSEKVVAMVGAACSGSSTAIATKVAAANGVAMISPSSTSPALTTVEDNGMFFRTAPSDARQGEVLAGIVIDRDIKEVAITYTNNDYGKGLAESFSTAYKAKGGKVAISAAHEDGKADYSAEVGALSASGAEELVVLGYLDQGGRGVIQASLDADAFSRFILADGMIGDSLIKNVDGSLNGTFGTLPGSESAGAKMFLDHAKANGIDGDGPYRAESYDAAALLVLAMQAGKSADRASIAKNIMSVANAPGEKILPGQIAKALKILAEGGEVDYDGASNVEFSEVGEAAGSYKEVEVAPKFNTMKVH</sequence>
<accession>A0A317CPW9</accession>
<comment type="caution">
    <text evidence="5">The sequence shown here is derived from an EMBL/GenBank/DDBJ whole genome shotgun (WGS) entry which is preliminary data.</text>
</comment>
<protein>
    <submittedName>
        <fullName evidence="5">Branched-chain amino acid ABC transporter substrate-binding protein</fullName>
    </submittedName>
</protein>
<dbReference type="InterPro" id="IPR028081">
    <property type="entry name" value="Leu-bd"/>
</dbReference>
<dbReference type="InterPro" id="IPR028082">
    <property type="entry name" value="Peripla_BP_I"/>
</dbReference>
<evidence type="ECO:0000256" key="3">
    <source>
        <dbReference type="SAM" id="SignalP"/>
    </source>
</evidence>
<name>A0A317CPW9_9GAMM</name>
<evidence type="ECO:0000313" key="6">
    <source>
        <dbReference type="Proteomes" id="UP000245539"/>
    </source>
</evidence>
<proteinExistence type="inferred from homology"/>
<feature type="chain" id="PRO_5016236953" evidence="3">
    <location>
        <begin position="23"/>
        <end position="399"/>
    </location>
</feature>
<dbReference type="RefSeq" id="WP_109836035.1">
    <property type="nucleotide sequence ID" value="NZ_QGKM01000004.1"/>
</dbReference>
<dbReference type="OrthoDB" id="7337537at2"/>
<evidence type="ECO:0000313" key="5">
    <source>
        <dbReference type="EMBL" id="PWR00390.1"/>
    </source>
</evidence>
<keyword evidence="6" id="KW-1185">Reference proteome</keyword>
<organism evidence="5 6">
    <name type="scientific">Leucothrix pacifica</name>
    <dbReference type="NCBI Taxonomy" id="1247513"/>
    <lineage>
        <taxon>Bacteria</taxon>
        <taxon>Pseudomonadati</taxon>
        <taxon>Pseudomonadota</taxon>
        <taxon>Gammaproteobacteria</taxon>
        <taxon>Thiotrichales</taxon>
        <taxon>Thiotrichaceae</taxon>
        <taxon>Leucothrix</taxon>
    </lineage>
</organism>
<evidence type="ECO:0000256" key="2">
    <source>
        <dbReference type="ARBA" id="ARBA00022729"/>
    </source>
</evidence>
<feature type="domain" description="Leucine-binding protein" evidence="4">
    <location>
        <begin position="29"/>
        <end position="336"/>
    </location>
</feature>
<dbReference type="CDD" id="cd06346">
    <property type="entry name" value="PBP1_ABC_ligand_binding-like"/>
    <property type="match status" value="1"/>
</dbReference>
<dbReference type="SUPFAM" id="SSF53822">
    <property type="entry name" value="Periplasmic binding protein-like I"/>
    <property type="match status" value="1"/>
</dbReference>
<dbReference type="EMBL" id="QGKM01000004">
    <property type="protein sequence ID" value="PWR00390.1"/>
    <property type="molecule type" value="Genomic_DNA"/>
</dbReference>
<dbReference type="Gene3D" id="3.40.50.2300">
    <property type="match status" value="2"/>
</dbReference>
<dbReference type="Proteomes" id="UP000245539">
    <property type="component" value="Unassembled WGS sequence"/>
</dbReference>
<reference evidence="5 6" key="1">
    <citation type="submission" date="2018-05" db="EMBL/GenBank/DDBJ databases">
        <title>Leucothrix arctica sp. nov., isolated from Arctic seawater.</title>
        <authorList>
            <person name="Choi A."/>
            <person name="Baek K."/>
        </authorList>
    </citation>
    <scope>NUCLEOTIDE SEQUENCE [LARGE SCALE GENOMIC DNA]</scope>
    <source>
        <strain evidence="5 6">JCM 18388</strain>
    </source>
</reference>
<dbReference type="Pfam" id="PF13458">
    <property type="entry name" value="Peripla_BP_6"/>
    <property type="match status" value="1"/>
</dbReference>
<gene>
    <name evidence="5" type="ORF">DKW60_02220</name>
</gene>
<comment type="similarity">
    <text evidence="1">Belongs to the leucine-binding protein family.</text>
</comment>
<evidence type="ECO:0000259" key="4">
    <source>
        <dbReference type="Pfam" id="PF13458"/>
    </source>
</evidence>
<dbReference type="InterPro" id="IPR051010">
    <property type="entry name" value="BCAA_transport"/>
</dbReference>
<dbReference type="PANTHER" id="PTHR30483">
    <property type="entry name" value="LEUCINE-SPECIFIC-BINDING PROTEIN"/>
    <property type="match status" value="1"/>
</dbReference>
<feature type="signal peptide" evidence="3">
    <location>
        <begin position="1"/>
        <end position="22"/>
    </location>
</feature>